<evidence type="ECO:0000259" key="14">
    <source>
        <dbReference type="PROSITE" id="PS51986"/>
    </source>
</evidence>
<dbReference type="SMART" id="SM01230">
    <property type="entry name" value="Gln-synt_C"/>
    <property type="match status" value="1"/>
</dbReference>
<dbReference type="PANTHER" id="PTHR20852:SF110">
    <property type="entry name" value="GLUTAMINE SYNTHETASE"/>
    <property type="match status" value="1"/>
</dbReference>
<evidence type="ECO:0000256" key="12">
    <source>
        <dbReference type="PROSITE-ProRule" id="PRU01330"/>
    </source>
</evidence>
<keyword evidence="16" id="KW-1185">Reference proteome</keyword>
<dbReference type="FunFam" id="3.30.590.10:FF:000011">
    <property type="entry name" value="Glutamine synthetase"/>
    <property type="match status" value="1"/>
</dbReference>
<dbReference type="SUPFAM" id="SSF54368">
    <property type="entry name" value="Glutamine synthetase, N-terminal domain"/>
    <property type="match status" value="1"/>
</dbReference>
<evidence type="ECO:0000256" key="5">
    <source>
        <dbReference type="ARBA" id="ARBA00022490"/>
    </source>
</evidence>
<evidence type="ECO:0000256" key="7">
    <source>
        <dbReference type="ARBA" id="ARBA00022741"/>
    </source>
</evidence>
<dbReference type="SUPFAM" id="SSF55931">
    <property type="entry name" value="Glutamine synthetase/guanido kinase"/>
    <property type="match status" value="1"/>
</dbReference>
<keyword evidence="13" id="KW-0472">Membrane</keyword>
<evidence type="ECO:0000313" key="16">
    <source>
        <dbReference type="Proteomes" id="UP001189624"/>
    </source>
</evidence>
<organism evidence="15 16">
    <name type="scientific">Sphenostylis stenocarpa</name>
    <dbReference type="NCBI Taxonomy" id="92480"/>
    <lineage>
        <taxon>Eukaryota</taxon>
        <taxon>Viridiplantae</taxon>
        <taxon>Streptophyta</taxon>
        <taxon>Embryophyta</taxon>
        <taxon>Tracheophyta</taxon>
        <taxon>Spermatophyta</taxon>
        <taxon>Magnoliopsida</taxon>
        <taxon>eudicotyledons</taxon>
        <taxon>Gunneridae</taxon>
        <taxon>Pentapetalae</taxon>
        <taxon>rosids</taxon>
        <taxon>fabids</taxon>
        <taxon>Fabales</taxon>
        <taxon>Fabaceae</taxon>
        <taxon>Papilionoideae</taxon>
        <taxon>50 kb inversion clade</taxon>
        <taxon>NPAAA clade</taxon>
        <taxon>indigoferoid/millettioid clade</taxon>
        <taxon>Phaseoleae</taxon>
        <taxon>Sphenostylis</taxon>
    </lineage>
</organism>
<comment type="similarity">
    <text evidence="2 12">Belongs to the glutamine synthetase family.</text>
</comment>
<name>A0AA86T8X3_9FABA</name>
<proteinExistence type="inferred from homology"/>
<evidence type="ECO:0000256" key="9">
    <source>
        <dbReference type="ARBA" id="ARBA00023231"/>
    </source>
</evidence>
<evidence type="ECO:0000256" key="3">
    <source>
        <dbReference type="ARBA" id="ARBA00011823"/>
    </source>
</evidence>
<dbReference type="GO" id="GO:0005524">
    <property type="term" value="F:ATP binding"/>
    <property type="evidence" value="ECO:0007669"/>
    <property type="project" value="UniProtKB-KW"/>
</dbReference>
<sequence length="385" mass="41807">MSLLSDLINLELPGTKIIAEYIWIGGSGVDLKSKARTLPGPVTDPAKLPKLNYDGFSTDQVPGDDSEVILYPQAIFKDPFRGGNHILVICDTYTPAGYPLPTNKRFDAVKVFSHPDVVAEEPWYGFNQECTLLPVDENWPLGAFPVLQNMLLDSHTNLLSMILNYNAGGFSGSVSLVLVFAFAFILACSRMPLFAVLHPLLHGPRAAGDIADAFHKACLYAGINLSGINGEVVPGKWEFHPSVGISAGDQVLAARYILERIAEIAGVVVSFDPKPLPGDWSGPRARTSYSTKSMRGEGGYEAINKAIEKLRLRHTVHIEAYGTAGDTTPFSSSVVNCGSVIKDRRAAANMDPYVITSMIAETTILWKPSLLEKLKSVARKCICNN</sequence>
<feature type="domain" description="GS beta-grasp" evidence="14">
    <location>
        <begin position="17"/>
        <end position="97"/>
    </location>
</feature>
<gene>
    <name evidence="15" type="ORF">AYBTSS11_LOCUS26221</name>
</gene>
<keyword evidence="9" id="KW-0535">Nitrogen fixation</keyword>
<dbReference type="GO" id="GO:0004356">
    <property type="term" value="F:glutamine synthetase activity"/>
    <property type="evidence" value="ECO:0007669"/>
    <property type="project" value="UniProtKB-EC"/>
</dbReference>
<dbReference type="GO" id="GO:0006542">
    <property type="term" value="P:glutamine biosynthetic process"/>
    <property type="evidence" value="ECO:0007669"/>
    <property type="project" value="InterPro"/>
</dbReference>
<protein>
    <recommendedName>
        <fullName evidence="4">glutamine synthetase</fullName>
        <ecNumber evidence="4">6.3.1.2</ecNumber>
    </recommendedName>
    <alternativeName>
        <fullName evidence="10">Glutamate--ammonia ligase</fullName>
    </alternativeName>
</protein>
<dbReference type="Gene3D" id="3.10.20.70">
    <property type="entry name" value="Glutamine synthetase, N-terminal domain"/>
    <property type="match status" value="1"/>
</dbReference>
<evidence type="ECO:0000256" key="10">
    <source>
        <dbReference type="ARBA" id="ARBA00030668"/>
    </source>
</evidence>
<keyword evidence="8" id="KW-0067">ATP-binding</keyword>
<evidence type="ECO:0000256" key="13">
    <source>
        <dbReference type="SAM" id="Phobius"/>
    </source>
</evidence>
<accession>A0AA86T8X3</accession>
<evidence type="ECO:0000256" key="8">
    <source>
        <dbReference type="ARBA" id="ARBA00022840"/>
    </source>
</evidence>
<dbReference type="GO" id="GO:0005737">
    <property type="term" value="C:cytoplasm"/>
    <property type="evidence" value="ECO:0007669"/>
    <property type="project" value="UniProtKB-SubCell"/>
</dbReference>
<dbReference type="PANTHER" id="PTHR20852">
    <property type="entry name" value="GLUTAMINE SYNTHETASE"/>
    <property type="match status" value="1"/>
</dbReference>
<reference evidence="15" key="1">
    <citation type="submission" date="2023-10" db="EMBL/GenBank/DDBJ databases">
        <authorList>
            <person name="Domelevo Entfellner J.-B."/>
        </authorList>
    </citation>
    <scope>NUCLEOTIDE SEQUENCE</scope>
</reference>
<keyword evidence="5" id="KW-0963">Cytoplasm</keyword>
<evidence type="ECO:0000256" key="6">
    <source>
        <dbReference type="ARBA" id="ARBA00022598"/>
    </source>
</evidence>
<comment type="subcellular location">
    <subcellularLocation>
        <location evidence="1">Cytoplasm</location>
    </subcellularLocation>
</comment>
<evidence type="ECO:0000256" key="11">
    <source>
        <dbReference type="ARBA" id="ARBA00049436"/>
    </source>
</evidence>
<evidence type="ECO:0000256" key="2">
    <source>
        <dbReference type="ARBA" id="ARBA00009897"/>
    </source>
</evidence>
<keyword evidence="13" id="KW-1133">Transmembrane helix</keyword>
<evidence type="ECO:0000256" key="1">
    <source>
        <dbReference type="ARBA" id="ARBA00004496"/>
    </source>
</evidence>
<dbReference type="InterPro" id="IPR050292">
    <property type="entry name" value="Glutamine_Synthetase"/>
</dbReference>
<dbReference type="InterPro" id="IPR008147">
    <property type="entry name" value="Gln_synt_N"/>
</dbReference>
<evidence type="ECO:0000256" key="4">
    <source>
        <dbReference type="ARBA" id="ARBA00012937"/>
    </source>
</evidence>
<keyword evidence="13" id="KW-0812">Transmembrane</keyword>
<dbReference type="InterPro" id="IPR014746">
    <property type="entry name" value="Gln_synth/guanido_kin_cat_dom"/>
</dbReference>
<dbReference type="InterPro" id="IPR008146">
    <property type="entry name" value="Gln_synth_cat_dom"/>
</dbReference>
<dbReference type="Gene3D" id="3.30.590.10">
    <property type="entry name" value="Glutamine synthetase/guanido kinase, catalytic domain"/>
    <property type="match status" value="1"/>
</dbReference>
<dbReference type="Proteomes" id="UP001189624">
    <property type="component" value="Chromosome 9"/>
</dbReference>
<dbReference type="EMBL" id="OY731406">
    <property type="protein sequence ID" value="CAJ1974150.1"/>
    <property type="molecule type" value="Genomic_DNA"/>
</dbReference>
<comment type="catalytic activity">
    <reaction evidence="11">
        <text>L-glutamate + NH4(+) + ATP = L-glutamine + ADP + phosphate + H(+)</text>
        <dbReference type="Rhea" id="RHEA:16169"/>
        <dbReference type="ChEBI" id="CHEBI:15378"/>
        <dbReference type="ChEBI" id="CHEBI:28938"/>
        <dbReference type="ChEBI" id="CHEBI:29985"/>
        <dbReference type="ChEBI" id="CHEBI:30616"/>
        <dbReference type="ChEBI" id="CHEBI:43474"/>
        <dbReference type="ChEBI" id="CHEBI:58359"/>
        <dbReference type="ChEBI" id="CHEBI:456216"/>
        <dbReference type="EC" id="6.3.1.2"/>
    </reaction>
</comment>
<dbReference type="InterPro" id="IPR036651">
    <property type="entry name" value="Gln_synt_N_sf"/>
</dbReference>
<dbReference type="AlphaFoldDB" id="A0AA86T8X3"/>
<dbReference type="PROSITE" id="PS51986">
    <property type="entry name" value="GS_BETA_GRASP"/>
    <property type="match status" value="1"/>
</dbReference>
<evidence type="ECO:0000313" key="15">
    <source>
        <dbReference type="EMBL" id="CAJ1974150.1"/>
    </source>
</evidence>
<keyword evidence="7" id="KW-0547">Nucleotide-binding</keyword>
<feature type="transmembrane region" description="Helical" evidence="13">
    <location>
        <begin position="167"/>
        <end position="188"/>
    </location>
</feature>
<comment type="subunit">
    <text evidence="3">Homooctamer.</text>
</comment>
<dbReference type="EC" id="6.3.1.2" evidence="4"/>
<keyword evidence="6" id="KW-0436">Ligase</keyword>
<dbReference type="Gramene" id="rna-AYBTSS11_LOCUS26221">
    <property type="protein sequence ID" value="CAJ1974150.1"/>
    <property type="gene ID" value="gene-AYBTSS11_LOCUS26221"/>
</dbReference>